<feature type="active site" description="Proton acceptor" evidence="8">
    <location>
        <position position="83"/>
    </location>
</feature>
<reference evidence="12 13" key="1">
    <citation type="submission" date="2018-12" db="EMBL/GenBank/DDBJ databases">
        <title>Complete genome sequence of Flaviflexus salsibiostraticola KCTC 33148.</title>
        <authorList>
            <person name="Bae J.-W."/>
        </authorList>
    </citation>
    <scope>NUCLEOTIDE SEQUENCE [LARGE SCALE GENOMIC DNA]</scope>
    <source>
        <strain evidence="12 13">KCTC 33148</strain>
    </source>
</reference>
<dbReference type="Gene3D" id="3.30.60.20">
    <property type="match status" value="1"/>
</dbReference>
<dbReference type="RefSeq" id="WP_126038875.1">
    <property type="nucleotide sequence ID" value="NZ_CP034438.1"/>
</dbReference>
<dbReference type="InterPro" id="IPR027417">
    <property type="entry name" value="P-loop_NTPase"/>
</dbReference>
<evidence type="ECO:0000256" key="8">
    <source>
        <dbReference type="PIRSR" id="PIRSR035805-1"/>
    </source>
</evidence>
<evidence type="ECO:0000256" key="10">
    <source>
        <dbReference type="RuleBase" id="RU000544"/>
    </source>
</evidence>
<evidence type="ECO:0000256" key="9">
    <source>
        <dbReference type="PIRSR" id="PIRSR035805-2"/>
    </source>
</evidence>
<organism evidence="12 13">
    <name type="scientific">Flaviflexus salsibiostraticola</name>
    <dbReference type="NCBI Taxonomy" id="1282737"/>
    <lineage>
        <taxon>Bacteria</taxon>
        <taxon>Bacillati</taxon>
        <taxon>Actinomycetota</taxon>
        <taxon>Actinomycetes</taxon>
        <taxon>Actinomycetales</taxon>
        <taxon>Actinomycetaceae</taxon>
        <taxon>Flaviflexus</taxon>
    </lineage>
</organism>
<keyword evidence="7 10" id="KW-0067">ATP-binding</keyword>
<dbReference type="Proteomes" id="UP000270021">
    <property type="component" value="Chromosome"/>
</dbReference>
<evidence type="ECO:0000256" key="2">
    <source>
        <dbReference type="ARBA" id="ARBA00012118"/>
    </source>
</evidence>
<keyword evidence="4 10" id="KW-0808">Transferase</keyword>
<dbReference type="GO" id="GO:0046104">
    <property type="term" value="P:thymidine metabolic process"/>
    <property type="evidence" value="ECO:0007669"/>
    <property type="project" value="TreeGrafter"/>
</dbReference>
<accession>A0A3S8Z791</accession>
<dbReference type="EC" id="2.7.1.21" evidence="2 10"/>
<evidence type="ECO:0000256" key="11">
    <source>
        <dbReference type="RuleBase" id="RU004165"/>
    </source>
</evidence>
<dbReference type="PANTHER" id="PTHR11441">
    <property type="entry name" value="THYMIDINE KINASE"/>
    <property type="match status" value="1"/>
</dbReference>
<dbReference type="PANTHER" id="PTHR11441:SF0">
    <property type="entry name" value="THYMIDINE KINASE, CYTOSOLIC"/>
    <property type="match status" value="1"/>
</dbReference>
<evidence type="ECO:0000256" key="5">
    <source>
        <dbReference type="ARBA" id="ARBA00022741"/>
    </source>
</evidence>
<protein>
    <recommendedName>
        <fullName evidence="2 10">Thymidine kinase</fullName>
        <ecNumber evidence="2 10">2.7.1.21</ecNumber>
    </recommendedName>
</protein>
<dbReference type="SUPFAM" id="SSF52540">
    <property type="entry name" value="P-loop containing nucleoside triphosphate hydrolases"/>
    <property type="match status" value="1"/>
</dbReference>
<dbReference type="GO" id="GO:0005524">
    <property type="term" value="F:ATP binding"/>
    <property type="evidence" value="ECO:0007669"/>
    <property type="project" value="UniProtKB-KW"/>
</dbReference>
<evidence type="ECO:0000256" key="1">
    <source>
        <dbReference type="ARBA" id="ARBA00007587"/>
    </source>
</evidence>
<dbReference type="InterPro" id="IPR001267">
    <property type="entry name" value="Thymidine_kinase"/>
</dbReference>
<dbReference type="GO" id="GO:0004797">
    <property type="term" value="F:thymidine kinase activity"/>
    <property type="evidence" value="ECO:0007669"/>
    <property type="project" value="UniProtKB-EC"/>
</dbReference>
<keyword evidence="6 10" id="KW-0418">Kinase</keyword>
<evidence type="ECO:0000256" key="7">
    <source>
        <dbReference type="ARBA" id="ARBA00022840"/>
    </source>
</evidence>
<name>A0A3S8Z791_9ACTO</name>
<dbReference type="PIRSF" id="PIRSF035805">
    <property type="entry name" value="TK_cell"/>
    <property type="match status" value="1"/>
</dbReference>
<dbReference type="PROSITE" id="PS00603">
    <property type="entry name" value="TK_CELLULAR_TYPE"/>
    <property type="match status" value="1"/>
</dbReference>
<evidence type="ECO:0000256" key="4">
    <source>
        <dbReference type="ARBA" id="ARBA00022679"/>
    </source>
</evidence>
<dbReference type="AlphaFoldDB" id="A0A3S8Z791"/>
<proteinExistence type="inferred from homology"/>
<feature type="binding site" evidence="9">
    <location>
        <position position="173"/>
    </location>
    <ligand>
        <name>substrate</name>
    </ligand>
</feature>
<dbReference type="EMBL" id="CP034438">
    <property type="protein sequence ID" value="AZN29328.1"/>
    <property type="molecule type" value="Genomic_DNA"/>
</dbReference>
<gene>
    <name evidence="12" type="ORF">EJO69_02670</name>
</gene>
<dbReference type="KEGG" id="fsl:EJO69_02670"/>
<evidence type="ECO:0000313" key="13">
    <source>
        <dbReference type="Proteomes" id="UP000270021"/>
    </source>
</evidence>
<dbReference type="OrthoDB" id="9781579at2"/>
<comment type="similarity">
    <text evidence="1 11">Belongs to the thymidine kinase family.</text>
</comment>
<keyword evidence="5 10" id="KW-0547">Nucleotide-binding</keyword>
<dbReference type="Gene3D" id="3.40.50.300">
    <property type="entry name" value="P-loop containing nucleotide triphosphate hydrolases"/>
    <property type="match status" value="1"/>
</dbReference>
<sequence>MSPGHLHVITGPMFAGKTASLIAEIGRLRAGGTHPDILTHAIDDRRRIGDISTHDGDALEARAIASADDIVRAVTSDAVAIDEAQFFGQPLVPAVAQLLDTGRHVIIAGLCVTFDGRPFDPIPELMALADRVDKLVARCDICGAPAPYHLPVRQGLGDPLAIESGQVGGAESYEARCRLHFGV</sequence>
<dbReference type="Pfam" id="PF00265">
    <property type="entry name" value="TK"/>
    <property type="match status" value="1"/>
</dbReference>
<evidence type="ECO:0000313" key="12">
    <source>
        <dbReference type="EMBL" id="AZN29328.1"/>
    </source>
</evidence>
<keyword evidence="3 10" id="KW-0237">DNA synthesis</keyword>
<keyword evidence="13" id="KW-1185">Reference proteome</keyword>
<evidence type="ECO:0000256" key="3">
    <source>
        <dbReference type="ARBA" id="ARBA00022634"/>
    </source>
</evidence>
<dbReference type="GO" id="GO:0071897">
    <property type="term" value="P:DNA biosynthetic process"/>
    <property type="evidence" value="ECO:0007669"/>
    <property type="project" value="UniProtKB-KW"/>
</dbReference>
<dbReference type="InterPro" id="IPR020633">
    <property type="entry name" value="Thymidine_kinase_CS"/>
</dbReference>
<comment type="catalytic activity">
    <reaction evidence="10">
        <text>thymidine + ATP = dTMP + ADP + H(+)</text>
        <dbReference type="Rhea" id="RHEA:19129"/>
        <dbReference type="ChEBI" id="CHEBI:15378"/>
        <dbReference type="ChEBI" id="CHEBI:17748"/>
        <dbReference type="ChEBI" id="CHEBI:30616"/>
        <dbReference type="ChEBI" id="CHEBI:63528"/>
        <dbReference type="ChEBI" id="CHEBI:456216"/>
        <dbReference type="EC" id="2.7.1.21"/>
    </reaction>
</comment>
<evidence type="ECO:0000256" key="6">
    <source>
        <dbReference type="ARBA" id="ARBA00022777"/>
    </source>
</evidence>